<dbReference type="GO" id="GO:0005886">
    <property type="term" value="C:plasma membrane"/>
    <property type="evidence" value="ECO:0007669"/>
    <property type="project" value="UniProtKB-SubCell"/>
</dbReference>
<dbReference type="EMBL" id="VWPL01000011">
    <property type="protein sequence ID" value="KAA5601886.1"/>
    <property type="molecule type" value="Genomic_DNA"/>
</dbReference>
<evidence type="ECO:0000256" key="10">
    <source>
        <dbReference type="SAM" id="Coils"/>
    </source>
</evidence>
<feature type="transmembrane region" description="Helical" evidence="9">
    <location>
        <begin position="461"/>
        <end position="485"/>
    </location>
</feature>
<dbReference type="PANTHER" id="PTHR43470">
    <property type="entry name" value="PHOSPHATE TRANSPORT SYSTEM PERMEASE PROTEIN PSTA-RELATED"/>
    <property type="match status" value="1"/>
</dbReference>
<keyword evidence="8 9" id="KW-0472">Membrane</keyword>
<evidence type="ECO:0000256" key="2">
    <source>
        <dbReference type="ARBA" id="ARBA00007069"/>
    </source>
</evidence>
<evidence type="ECO:0000313" key="12">
    <source>
        <dbReference type="EMBL" id="KAA5601886.1"/>
    </source>
</evidence>
<feature type="transmembrane region" description="Helical" evidence="9">
    <location>
        <begin position="506"/>
        <end position="531"/>
    </location>
</feature>
<dbReference type="InterPro" id="IPR035906">
    <property type="entry name" value="MetI-like_sf"/>
</dbReference>
<sequence length="608" mass="65528">MSDVALPEAATPLDPSKVHQTEAALVRLRARYRAEARFKAYGLTAVLLAVTFLAVFLGTIFSQGIPAFFQNYATLEFDLRKDKIDPEGTRDPQVIGRADYDGLLRDALYAQFPGVTGRADRRALQSVLSSGAPVVLRRAVLDNPDWIGTRQRIAVPVDDVADMFFKGGMTPVEIRPGVGEIGVSGTTGTVQLSSTVNNFEPIIAEVKAELRALAARTRADLAGKERVAARLESDLAALRARASSPANDARIRTETRALDATRGEIADLRLRVAELDARAGAADEREALERTIPSYFVRINGGVIKLTALSSAQAEGQVILPLASDAVAKAGAWEILRLPVPEASRRIGDREVIFLQTMKERGLIEQSISREFFTAGASREPEMAGVWVAIVGSFLTLSVTLLLAFPIGVAAALYLEEFAPKNRFTEVIEVNINNLAAVPSIIYGLLGLAVFLNFFDMPRSAPVVGGLVLALMTLPIVIIASRAAIRAVPPSIKEAALGVGASHQQAVFHHVLPLAMPGILTGTILGMAHALGETAPLLMIGMVAFVVDLPKGFSDAATLLPVQIFMWADFPELAFQQKTAAAIIILLAFLICMNAVAIVLRKRFERRW</sequence>
<dbReference type="NCBIfam" id="TIGR00974">
    <property type="entry name" value="3a0107s02c"/>
    <property type="match status" value="1"/>
</dbReference>
<reference evidence="12 13" key="1">
    <citation type="submission" date="2019-09" db="EMBL/GenBank/DDBJ databases">
        <title>Draft Whole-Genome sequence of Blastochloris sulfoviridis DSM 729.</title>
        <authorList>
            <person name="Meyer T.E."/>
            <person name="Kyndt J.A."/>
        </authorList>
    </citation>
    <scope>NUCLEOTIDE SEQUENCE [LARGE SCALE GENOMIC DNA]</scope>
    <source>
        <strain evidence="12 13">DSM 729</strain>
    </source>
</reference>
<comment type="subcellular location">
    <subcellularLocation>
        <location evidence="9">Cell inner membrane</location>
        <topology evidence="9">Multi-pass membrane protein</topology>
    </subcellularLocation>
    <subcellularLocation>
        <location evidence="1">Cell membrane</location>
        <topology evidence="1">Multi-pass membrane protein</topology>
    </subcellularLocation>
</comment>
<keyword evidence="7 9" id="KW-1133">Transmembrane helix</keyword>
<keyword evidence="13" id="KW-1185">Reference proteome</keyword>
<dbReference type="InterPro" id="IPR000515">
    <property type="entry name" value="MetI-like"/>
</dbReference>
<evidence type="ECO:0000313" key="13">
    <source>
        <dbReference type="Proteomes" id="UP000323886"/>
    </source>
</evidence>
<evidence type="ECO:0000259" key="11">
    <source>
        <dbReference type="PROSITE" id="PS50928"/>
    </source>
</evidence>
<dbReference type="Pfam" id="PF00528">
    <property type="entry name" value="BPD_transp_1"/>
    <property type="match status" value="1"/>
</dbReference>
<evidence type="ECO:0000256" key="4">
    <source>
        <dbReference type="ARBA" id="ARBA00022448"/>
    </source>
</evidence>
<dbReference type="GO" id="GO:0005315">
    <property type="term" value="F:phosphate transmembrane transporter activity"/>
    <property type="evidence" value="ECO:0007669"/>
    <property type="project" value="InterPro"/>
</dbReference>
<protein>
    <recommendedName>
        <fullName evidence="3 9">Phosphate transport system permease protein PstA</fullName>
    </recommendedName>
</protein>
<dbReference type="InterPro" id="IPR005672">
    <property type="entry name" value="Phosphate_PstA"/>
</dbReference>
<evidence type="ECO:0000256" key="7">
    <source>
        <dbReference type="ARBA" id="ARBA00022989"/>
    </source>
</evidence>
<dbReference type="SUPFAM" id="SSF161098">
    <property type="entry name" value="MetI-like"/>
    <property type="match status" value="1"/>
</dbReference>
<evidence type="ECO:0000256" key="6">
    <source>
        <dbReference type="ARBA" id="ARBA00022692"/>
    </source>
</evidence>
<feature type="transmembrane region" description="Helical" evidence="9">
    <location>
        <begin position="435"/>
        <end position="455"/>
    </location>
</feature>
<dbReference type="CDD" id="cd06261">
    <property type="entry name" value="TM_PBP2"/>
    <property type="match status" value="1"/>
</dbReference>
<comment type="similarity">
    <text evidence="2 9">Belongs to the binding-protein-dependent transport system permease family. CysTW subfamily.</text>
</comment>
<feature type="coiled-coil region" evidence="10">
    <location>
        <begin position="221"/>
        <end position="278"/>
    </location>
</feature>
<keyword evidence="10" id="KW-0175">Coiled coil</keyword>
<feature type="transmembrane region" description="Helical" evidence="9">
    <location>
        <begin position="386"/>
        <end position="415"/>
    </location>
</feature>
<evidence type="ECO:0000256" key="3">
    <source>
        <dbReference type="ARBA" id="ARBA00016864"/>
    </source>
</evidence>
<dbReference type="Gene3D" id="1.10.3720.10">
    <property type="entry name" value="MetI-like"/>
    <property type="match status" value="1"/>
</dbReference>
<feature type="domain" description="ABC transmembrane type-1" evidence="11">
    <location>
        <begin position="390"/>
        <end position="596"/>
    </location>
</feature>
<evidence type="ECO:0000256" key="5">
    <source>
        <dbReference type="ARBA" id="ARBA00022475"/>
    </source>
</evidence>
<feature type="transmembrane region" description="Helical" evidence="9">
    <location>
        <begin position="40"/>
        <end position="61"/>
    </location>
</feature>
<evidence type="ECO:0000256" key="8">
    <source>
        <dbReference type="ARBA" id="ARBA00023136"/>
    </source>
</evidence>
<evidence type="ECO:0000256" key="9">
    <source>
        <dbReference type="RuleBase" id="RU363043"/>
    </source>
</evidence>
<comment type="caution">
    <text evidence="12">The sequence shown here is derived from an EMBL/GenBank/DDBJ whole genome shotgun (WGS) entry which is preliminary data.</text>
</comment>
<dbReference type="Proteomes" id="UP000323886">
    <property type="component" value="Unassembled WGS sequence"/>
</dbReference>
<feature type="transmembrane region" description="Helical" evidence="9">
    <location>
        <begin position="580"/>
        <end position="600"/>
    </location>
</feature>
<gene>
    <name evidence="12" type="primary">pstA</name>
    <name evidence="12" type="ORF">F1193_08125</name>
</gene>
<keyword evidence="6 9" id="KW-0812">Transmembrane</keyword>
<dbReference type="OrthoDB" id="9807065at2"/>
<proteinExistence type="inferred from homology"/>
<dbReference type="InterPro" id="IPR024573">
    <property type="entry name" value="DUF3333"/>
</dbReference>
<dbReference type="PROSITE" id="PS50928">
    <property type="entry name" value="ABC_TM1"/>
    <property type="match status" value="1"/>
</dbReference>
<keyword evidence="4" id="KW-0813">Transport</keyword>
<name>A0A5M6I141_9HYPH</name>
<keyword evidence="5 9" id="KW-1003">Cell membrane</keyword>
<dbReference type="Pfam" id="PF11812">
    <property type="entry name" value="DUF3333"/>
    <property type="match status" value="1"/>
</dbReference>
<dbReference type="AlphaFoldDB" id="A0A5M6I141"/>
<accession>A0A5M6I141</accession>
<dbReference type="PANTHER" id="PTHR43470:SF5">
    <property type="entry name" value="PHOSPHATE TRANSPORT SYSTEM PERMEASE PROTEIN PSTA"/>
    <property type="match status" value="1"/>
</dbReference>
<dbReference type="GO" id="GO:0035435">
    <property type="term" value="P:phosphate ion transmembrane transport"/>
    <property type="evidence" value="ECO:0007669"/>
    <property type="project" value="InterPro"/>
</dbReference>
<evidence type="ECO:0000256" key="1">
    <source>
        <dbReference type="ARBA" id="ARBA00004651"/>
    </source>
</evidence>
<organism evidence="12 13">
    <name type="scientific">Blastochloris sulfoviridis</name>
    <dbReference type="NCBI Taxonomy" id="50712"/>
    <lineage>
        <taxon>Bacteria</taxon>
        <taxon>Pseudomonadati</taxon>
        <taxon>Pseudomonadota</taxon>
        <taxon>Alphaproteobacteria</taxon>
        <taxon>Hyphomicrobiales</taxon>
        <taxon>Blastochloridaceae</taxon>
        <taxon>Blastochloris</taxon>
    </lineage>
</organism>